<dbReference type="KEGG" id="bfz:BAU07_16380"/>
<dbReference type="RefSeq" id="WP_066659609.1">
    <property type="nucleotide sequence ID" value="NZ_CBCSCL010000030.1"/>
</dbReference>
<dbReference type="InterPro" id="IPR016039">
    <property type="entry name" value="Thiolase-like"/>
</dbReference>
<dbReference type="SUPFAM" id="SSF53901">
    <property type="entry name" value="Thiolase-like"/>
    <property type="match status" value="1"/>
</dbReference>
<feature type="domain" description="Beta-ketoacyl synthase-like N-terminal" evidence="1">
    <location>
        <begin position="22"/>
        <end position="264"/>
    </location>
</feature>
<organism evidence="2 3">
    <name type="scientific">Bordetella flabilis</name>
    <dbReference type="NCBI Taxonomy" id="463014"/>
    <lineage>
        <taxon>Bacteria</taxon>
        <taxon>Pseudomonadati</taxon>
        <taxon>Pseudomonadota</taxon>
        <taxon>Betaproteobacteria</taxon>
        <taxon>Burkholderiales</taxon>
        <taxon>Alcaligenaceae</taxon>
        <taxon>Bordetella</taxon>
    </lineage>
</organism>
<evidence type="ECO:0000259" key="1">
    <source>
        <dbReference type="Pfam" id="PF13723"/>
    </source>
</evidence>
<protein>
    <recommendedName>
        <fullName evidence="1">Beta-ketoacyl synthase-like N-terminal domain-containing protein</fullName>
    </recommendedName>
</protein>
<accession>A0A193GFU9</accession>
<dbReference type="OrthoDB" id="9798676at2"/>
<evidence type="ECO:0000313" key="2">
    <source>
        <dbReference type="EMBL" id="ANN78473.1"/>
    </source>
</evidence>
<sequence>MFNFAISAWRAWAPGIADASAWQAWARAPYCPTVPCTAPDLGFLPPLQRRRLSPLARMAVACAWPLADAPGPMPVVYASHHGETTRGYDLLHCLARDEALSPTSFSLSVHNATAGMWSILRKETVESVALSVAGDGLESAIAEACLLLAAGHPRALVVLAEEAPPAAYRPWIDDIPFPYALALRVDAGEPGAAPDHVDGEAPPRGTFQLQARAPAGVDAPAAKAAAAPASADPAWPHPLSLLRHLLLGTAAWQHPGRNRDWQWQRAS</sequence>
<dbReference type="Pfam" id="PF13723">
    <property type="entry name" value="Ketoacyl-synt_2"/>
    <property type="match status" value="1"/>
</dbReference>
<dbReference type="AlphaFoldDB" id="A0A193GFU9"/>
<evidence type="ECO:0000313" key="3">
    <source>
        <dbReference type="Proteomes" id="UP000091926"/>
    </source>
</evidence>
<reference evidence="2 3" key="1">
    <citation type="submission" date="2016-06" db="EMBL/GenBank/DDBJ databases">
        <title>Complete genome sequences of Bordetella bronchialis and Bordetella flabilis.</title>
        <authorList>
            <person name="LiPuma J.J."/>
            <person name="Spilker T."/>
        </authorList>
    </citation>
    <scope>NUCLEOTIDE SEQUENCE [LARGE SCALE GENOMIC DNA]</scope>
    <source>
        <strain evidence="2 3">AU10664</strain>
    </source>
</reference>
<dbReference type="InterPro" id="IPR014030">
    <property type="entry name" value="Ketoacyl_synth_N"/>
</dbReference>
<gene>
    <name evidence="2" type="ORF">BAU07_16380</name>
</gene>
<dbReference type="GO" id="GO:0016746">
    <property type="term" value="F:acyltransferase activity"/>
    <property type="evidence" value="ECO:0007669"/>
    <property type="project" value="InterPro"/>
</dbReference>
<dbReference type="EMBL" id="CP016172">
    <property type="protein sequence ID" value="ANN78473.1"/>
    <property type="molecule type" value="Genomic_DNA"/>
</dbReference>
<dbReference type="Proteomes" id="UP000091926">
    <property type="component" value="Chromosome"/>
</dbReference>
<proteinExistence type="predicted"/>
<keyword evidence="3" id="KW-1185">Reference proteome</keyword>
<dbReference type="STRING" id="463014.BAU07_16380"/>
<name>A0A193GFU9_9BORD</name>